<dbReference type="EMBL" id="VSWD01000011">
    <property type="protein sequence ID" value="KAK3087044.1"/>
    <property type="molecule type" value="Genomic_DNA"/>
</dbReference>
<feature type="region of interest" description="Disordered" evidence="1">
    <location>
        <begin position="35"/>
        <end position="58"/>
    </location>
</feature>
<comment type="caution">
    <text evidence="2">The sequence shown here is derived from an EMBL/GenBank/DDBJ whole genome shotgun (WGS) entry which is preliminary data.</text>
</comment>
<accession>A0AA89BY59</accession>
<sequence length="467" mass="52773">MLNFPMVDLKPGDMACIYSTLLFVTHLAESFEGMDRVKGRREEEGTEEGGKGQKRGSWSQTHLELLGVHADLNSPSDPLYLIKNYKFKFIGFGGRYGVYEEKMLDSILISVTRINIIKLMEGISLDYERLEELSTNDVKILGQEIKMWKEDIVKHLKTEEEKDIVWTIALNAHRFVTQLAYMVRDFRYGRNRPLEGMYQQLLQEFIGIFGIKLFAKPGIRSSCIGIKEQVVSSTADMVILPSNGIFPTDKVLVVCKVKGEVDEQSQMRTDGNDRQKACQQCGRKACQRSGQKARQQRAGQHVSGSLIGQHGGDLLSYLPQSTFADQGIFGMIVQETKVSFTVLDPEEGFLLQLNRDKIGPKTAELHISEELNILSKTGRKNLIRPLMEFLCMQNLMHEMSKNVFNCCYNYYAVGERCEGVSAATKFTTLEAEETSVLTTMSMPQRTSNELTSVLFLLSQDQSTSKTE</sequence>
<proteinExistence type="predicted"/>
<organism evidence="2 3">
    <name type="scientific">Pinctada imbricata</name>
    <name type="common">Atlantic pearl-oyster</name>
    <name type="synonym">Pinctada martensii</name>
    <dbReference type="NCBI Taxonomy" id="66713"/>
    <lineage>
        <taxon>Eukaryota</taxon>
        <taxon>Metazoa</taxon>
        <taxon>Spiralia</taxon>
        <taxon>Lophotrochozoa</taxon>
        <taxon>Mollusca</taxon>
        <taxon>Bivalvia</taxon>
        <taxon>Autobranchia</taxon>
        <taxon>Pteriomorphia</taxon>
        <taxon>Pterioida</taxon>
        <taxon>Pterioidea</taxon>
        <taxon>Pteriidae</taxon>
        <taxon>Pinctada</taxon>
    </lineage>
</organism>
<reference evidence="2" key="1">
    <citation type="submission" date="2019-08" db="EMBL/GenBank/DDBJ databases">
        <title>The improved chromosome-level genome for the pearl oyster Pinctada fucata martensii using PacBio sequencing and Hi-C.</title>
        <authorList>
            <person name="Zheng Z."/>
        </authorList>
    </citation>
    <scope>NUCLEOTIDE SEQUENCE</scope>
    <source>
        <strain evidence="2">ZZ-2019</strain>
        <tissue evidence="2">Adductor muscle</tissue>
    </source>
</reference>
<gene>
    <name evidence="2" type="ORF">FSP39_000944</name>
</gene>
<dbReference type="Proteomes" id="UP001186944">
    <property type="component" value="Unassembled WGS sequence"/>
</dbReference>
<evidence type="ECO:0000313" key="3">
    <source>
        <dbReference type="Proteomes" id="UP001186944"/>
    </source>
</evidence>
<keyword evidence="3" id="KW-1185">Reference proteome</keyword>
<protein>
    <submittedName>
        <fullName evidence="2">Uncharacterized protein</fullName>
    </submittedName>
</protein>
<evidence type="ECO:0000256" key="1">
    <source>
        <dbReference type="SAM" id="MobiDB-lite"/>
    </source>
</evidence>
<evidence type="ECO:0000313" key="2">
    <source>
        <dbReference type="EMBL" id="KAK3087044.1"/>
    </source>
</evidence>
<dbReference type="AlphaFoldDB" id="A0AA89BY59"/>
<name>A0AA89BY59_PINIB</name>
<feature type="compositionally biased region" description="Basic and acidic residues" evidence="1">
    <location>
        <begin position="35"/>
        <end position="51"/>
    </location>
</feature>